<reference evidence="2" key="2">
    <citation type="submission" date="2021-04" db="EMBL/GenBank/DDBJ databases">
        <authorList>
            <person name="Podell S."/>
        </authorList>
    </citation>
    <scope>NUCLEOTIDE SEQUENCE</scope>
    <source>
        <strain evidence="2">Hildebrandi</strain>
    </source>
</reference>
<evidence type="ECO:0000313" key="2">
    <source>
        <dbReference type="EMBL" id="KAG7366216.1"/>
    </source>
</evidence>
<protein>
    <submittedName>
        <fullName evidence="2">Uncharacterized protein</fullName>
    </submittedName>
</protein>
<evidence type="ECO:0000256" key="1">
    <source>
        <dbReference type="SAM" id="MobiDB-lite"/>
    </source>
</evidence>
<dbReference type="Proteomes" id="UP000693970">
    <property type="component" value="Unassembled WGS sequence"/>
</dbReference>
<organism evidence="2 3">
    <name type="scientific">Nitzschia inconspicua</name>
    <dbReference type="NCBI Taxonomy" id="303405"/>
    <lineage>
        <taxon>Eukaryota</taxon>
        <taxon>Sar</taxon>
        <taxon>Stramenopiles</taxon>
        <taxon>Ochrophyta</taxon>
        <taxon>Bacillariophyta</taxon>
        <taxon>Bacillariophyceae</taxon>
        <taxon>Bacillariophycidae</taxon>
        <taxon>Bacillariales</taxon>
        <taxon>Bacillariaceae</taxon>
        <taxon>Nitzschia</taxon>
    </lineage>
</organism>
<feature type="region of interest" description="Disordered" evidence="1">
    <location>
        <begin position="67"/>
        <end position="86"/>
    </location>
</feature>
<gene>
    <name evidence="2" type="ORF">IV203_028886</name>
</gene>
<keyword evidence="3" id="KW-1185">Reference proteome</keyword>
<feature type="compositionally biased region" description="Acidic residues" evidence="1">
    <location>
        <begin position="67"/>
        <end position="77"/>
    </location>
</feature>
<reference evidence="2" key="1">
    <citation type="journal article" date="2021" name="Sci. Rep.">
        <title>Diploid genomic architecture of Nitzschia inconspicua, an elite biomass production diatom.</title>
        <authorList>
            <person name="Oliver A."/>
            <person name="Podell S."/>
            <person name="Pinowska A."/>
            <person name="Traller J.C."/>
            <person name="Smith S.R."/>
            <person name="McClure R."/>
            <person name="Beliaev A."/>
            <person name="Bohutskyi P."/>
            <person name="Hill E.A."/>
            <person name="Rabines A."/>
            <person name="Zheng H."/>
            <person name="Allen L.Z."/>
            <person name="Kuo A."/>
            <person name="Grigoriev I.V."/>
            <person name="Allen A.E."/>
            <person name="Hazlebeck D."/>
            <person name="Allen E.E."/>
        </authorList>
    </citation>
    <scope>NUCLEOTIDE SEQUENCE</scope>
    <source>
        <strain evidence="2">Hildebrandi</strain>
    </source>
</reference>
<dbReference type="OrthoDB" id="7552853at2759"/>
<accession>A0A9K3LSJ1</accession>
<proteinExistence type="predicted"/>
<dbReference type="EMBL" id="JAGRRH010000007">
    <property type="protein sequence ID" value="KAG7366216.1"/>
    <property type="molecule type" value="Genomic_DNA"/>
</dbReference>
<sequence>MLMGVNSHEVRSATATSAYETIFGVHYHEKLKCHIGEMKPCKTLTERLRPNPDPRLEATLKEIFLLDDDEAADEDNDGKETEPTELYYGYALDGEDKNFLSSSR</sequence>
<name>A0A9K3LSJ1_9STRA</name>
<dbReference type="AlphaFoldDB" id="A0A9K3LSJ1"/>
<evidence type="ECO:0000313" key="3">
    <source>
        <dbReference type="Proteomes" id="UP000693970"/>
    </source>
</evidence>
<comment type="caution">
    <text evidence="2">The sequence shown here is derived from an EMBL/GenBank/DDBJ whole genome shotgun (WGS) entry which is preliminary data.</text>
</comment>